<gene>
    <name evidence="2" type="ORF">DXG03_009570</name>
</gene>
<dbReference type="Pfam" id="PF08242">
    <property type="entry name" value="Methyltransf_12"/>
    <property type="match status" value="1"/>
</dbReference>
<reference evidence="2" key="1">
    <citation type="submission" date="2020-07" db="EMBL/GenBank/DDBJ databases">
        <authorList>
            <person name="Nieuwenhuis M."/>
            <person name="Van De Peppel L.J.J."/>
        </authorList>
    </citation>
    <scope>NUCLEOTIDE SEQUENCE</scope>
    <source>
        <strain evidence="2">AP01</strain>
        <tissue evidence="2">Mycelium</tissue>
    </source>
</reference>
<dbReference type="PANTHER" id="PTHR43464:SF82">
    <property type="entry name" value="METHYLTRANSFERASE DOMAIN-CONTAINING PROTEIN"/>
    <property type="match status" value="1"/>
</dbReference>
<name>A0A9P7G4R2_9AGAR</name>
<dbReference type="Gene3D" id="3.40.50.150">
    <property type="entry name" value="Vaccinia Virus protein VP39"/>
    <property type="match status" value="1"/>
</dbReference>
<dbReference type="PANTHER" id="PTHR43464">
    <property type="entry name" value="METHYLTRANSFERASE"/>
    <property type="match status" value="1"/>
</dbReference>
<dbReference type="InterPro" id="IPR029063">
    <property type="entry name" value="SAM-dependent_MTases_sf"/>
</dbReference>
<keyword evidence="3" id="KW-1185">Reference proteome</keyword>
<dbReference type="EMBL" id="JABCKV010000093">
    <property type="protein sequence ID" value="KAG5643839.1"/>
    <property type="molecule type" value="Genomic_DNA"/>
</dbReference>
<reference evidence="2" key="2">
    <citation type="submission" date="2021-10" db="EMBL/GenBank/DDBJ databases">
        <title>Phylogenomics reveals ancestral predisposition of the termite-cultivated fungus Termitomyces towards a domesticated lifestyle.</title>
        <authorList>
            <person name="Auxier B."/>
            <person name="Grum-Grzhimaylo A."/>
            <person name="Cardenas M.E."/>
            <person name="Lodge J.D."/>
            <person name="Laessoe T."/>
            <person name="Pedersen O."/>
            <person name="Smith M.E."/>
            <person name="Kuyper T.W."/>
            <person name="Franco-Molano E.A."/>
            <person name="Baroni T.J."/>
            <person name="Aanen D.K."/>
        </authorList>
    </citation>
    <scope>NUCLEOTIDE SEQUENCE</scope>
    <source>
        <strain evidence="2">AP01</strain>
        <tissue evidence="2">Mycelium</tissue>
    </source>
</reference>
<dbReference type="AlphaFoldDB" id="A0A9P7G4R2"/>
<evidence type="ECO:0000313" key="2">
    <source>
        <dbReference type="EMBL" id="KAG5643839.1"/>
    </source>
</evidence>
<dbReference type="GO" id="GO:0008168">
    <property type="term" value="F:methyltransferase activity"/>
    <property type="evidence" value="ECO:0007669"/>
    <property type="project" value="TreeGrafter"/>
</dbReference>
<protein>
    <recommendedName>
        <fullName evidence="1">Methyltransferase type 12 domain-containing protein</fullName>
    </recommendedName>
</protein>
<dbReference type="InterPro" id="IPR013217">
    <property type="entry name" value="Methyltransf_12"/>
</dbReference>
<proteinExistence type="predicted"/>
<dbReference type="OrthoDB" id="540004at2759"/>
<feature type="domain" description="Methyltransferase type 12" evidence="1">
    <location>
        <begin position="68"/>
        <end position="172"/>
    </location>
</feature>
<comment type="caution">
    <text evidence="2">The sequence shown here is derived from an EMBL/GenBank/DDBJ whole genome shotgun (WGS) entry which is preliminary data.</text>
</comment>
<dbReference type="Proteomes" id="UP000775547">
    <property type="component" value="Unassembled WGS sequence"/>
</dbReference>
<sequence>MATFSQSQDLGHHFATNKANWDDRAPLHAQNDAGYKLQQFIDDPSALSNVVKFDVPRLPPLQGKRVVHLQCHIGTDTLSLSRLGAAEVVGLDFSGESIKAARQLVADTGESGKVTFVEGNVYDAVTLLDPVPDSPGSGFDVVFTGVGALCWLPSVERWASIVHHLLRPGGVLFIREGHPVLWAVDEQIVSPNPGEPGDKGGPVVRLPYFEHEAPTKWDDDETYVDTKEVKLQATRTYAWNHGLGEIVTALLGVGLQVELLEEHTSVPWQALPGQMVKLECKGAGEVEGGGDEWVLKGTLHGCLPLSYTLRARKVVT</sequence>
<organism evidence="2 3">
    <name type="scientific">Asterophora parasitica</name>
    <dbReference type="NCBI Taxonomy" id="117018"/>
    <lineage>
        <taxon>Eukaryota</taxon>
        <taxon>Fungi</taxon>
        <taxon>Dikarya</taxon>
        <taxon>Basidiomycota</taxon>
        <taxon>Agaricomycotina</taxon>
        <taxon>Agaricomycetes</taxon>
        <taxon>Agaricomycetidae</taxon>
        <taxon>Agaricales</taxon>
        <taxon>Tricholomatineae</taxon>
        <taxon>Lyophyllaceae</taxon>
        <taxon>Asterophora</taxon>
    </lineage>
</organism>
<dbReference type="SUPFAM" id="SSF53335">
    <property type="entry name" value="S-adenosyl-L-methionine-dependent methyltransferases"/>
    <property type="match status" value="1"/>
</dbReference>
<accession>A0A9P7G4R2</accession>
<evidence type="ECO:0000313" key="3">
    <source>
        <dbReference type="Proteomes" id="UP000775547"/>
    </source>
</evidence>
<evidence type="ECO:0000259" key="1">
    <source>
        <dbReference type="Pfam" id="PF08242"/>
    </source>
</evidence>
<dbReference type="CDD" id="cd02440">
    <property type="entry name" value="AdoMet_MTases"/>
    <property type="match status" value="1"/>
</dbReference>